<name>A0A2T1NE76_9FLAO</name>
<evidence type="ECO:0000313" key="1">
    <source>
        <dbReference type="EMBL" id="PSG90751.1"/>
    </source>
</evidence>
<dbReference type="EMBL" id="PXOQ01000007">
    <property type="protein sequence ID" value="PSG90751.1"/>
    <property type="molecule type" value="Genomic_DNA"/>
</dbReference>
<keyword evidence="2" id="KW-1185">Reference proteome</keyword>
<dbReference type="Proteomes" id="UP000238426">
    <property type="component" value="Unassembled WGS sequence"/>
</dbReference>
<accession>A0A2T1NE76</accession>
<reference evidence="1 2" key="1">
    <citation type="submission" date="2018-03" db="EMBL/GenBank/DDBJ databases">
        <title>Mesoflavibacter sp. HG37 and Mesoflavibacter sp. HG96 sp.nov., two marine bacteria isolated from seawater of Western Pacific Ocean.</title>
        <authorList>
            <person name="Cheng H."/>
            <person name="Wu Y.-H."/>
            <person name="Guo L.-L."/>
            <person name="Xu X.-W."/>
        </authorList>
    </citation>
    <scope>NUCLEOTIDE SEQUENCE [LARGE SCALE GENOMIC DNA]</scope>
    <source>
        <strain evidence="1 2">KCTC 32269</strain>
    </source>
</reference>
<evidence type="ECO:0008006" key="3">
    <source>
        <dbReference type="Google" id="ProtNLM"/>
    </source>
</evidence>
<comment type="caution">
    <text evidence="1">The sequence shown here is derived from an EMBL/GenBank/DDBJ whole genome shotgun (WGS) entry which is preliminary data.</text>
</comment>
<proteinExistence type="predicted"/>
<sequence>MTKNILLLLFLILLFSTSCKSYYLSNREVNKLELKQISNIKILNSVKDYRSHYKSKSVLFIFLGKNEDVYIRRIVNLSHVYNYLISYYSIIDEVPVIIFSKKEGYVAPKNYSSNFIKLLSNFLNDDMLMKEIKKDKASNQYLMIPNSQKDLINHSKIISYTSEKNEINYNSFYKKMVYENPNRGLFSYYRIIEGGIDERKP</sequence>
<organism evidence="1 2">
    <name type="scientific">Aurantibacter aestuarii</name>
    <dbReference type="NCBI Taxonomy" id="1266046"/>
    <lineage>
        <taxon>Bacteria</taxon>
        <taxon>Pseudomonadati</taxon>
        <taxon>Bacteroidota</taxon>
        <taxon>Flavobacteriia</taxon>
        <taxon>Flavobacteriales</taxon>
        <taxon>Flavobacteriaceae</taxon>
        <taxon>Aurantibacter</taxon>
    </lineage>
</organism>
<evidence type="ECO:0000313" key="2">
    <source>
        <dbReference type="Proteomes" id="UP000238426"/>
    </source>
</evidence>
<dbReference type="RefSeq" id="WP_106462892.1">
    <property type="nucleotide sequence ID" value="NZ_PXOQ01000007.1"/>
</dbReference>
<protein>
    <recommendedName>
        <fullName evidence="3">Lipoprotein</fullName>
    </recommendedName>
</protein>
<dbReference type="AlphaFoldDB" id="A0A2T1NE76"/>
<gene>
    <name evidence="1" type="ORF">C7H52_05610</name>
</gene>
<dbReference type="PROSITE" id="PS51257">
    <property type="entry name" value="PROKAR_LIPOPROTEIN"/>
    <property type="match status" value="1"/>
</dbReference>